<dbReference type="PANTHER" id="PTHR45726">
    <property type="entry name" value="LEUKOTRIENE A-4 HYDROLASE"/>
    <property type="match status" value="1"/>
</dbReference>
<dbReference type="SUPFAM" id="SSF63737">
    <property type="entry name" value="Leukotriene A4 hydrolase N-terminal domain"/>
    <property type="match status" value="1"/>
</dbReference>
<feature type="binding site" evidence="17">
    <location>
        <position position="334"/>
    </location>
    <ligand>
        <name>Zn(2+)</name>
        <dbReference type="ChEBI" id="CHEBI:29105"/>
        <note>catalytic</note>
    </ligand>
</feature>
<feature type="active site" description="Proton donor" evidence="15">
    <location>
        <position position="399"/>
    </location>
</feature>
<evidence type="ECO:0000313" key="20">
    <source>
        <dbReference type="Proteomes" id="UP001064489"/>
    </source>
</evidence>
<comment type="subcellular location">
    <subcellularLocation>
        <location evidence="3">Cytoplasm</location>
    </subcellularLocation>
</comment>
<dbReference type="Pfam" id="PF09127">
    <property type="entry name" value="Leuk-A4-hydro_C"/>
    <property type="match status" value="1"/>
</dbReference>
<keyword evidence="20" id="KW-1185">Reference proteome</keyword>
<comment type="caution">
    <text evidence="19">The sequence shown here is derived from an EMBL/GenBank/DDBJ whole genome shotgun (WGS) entry which is preliminary data.</text>
</comment>
<evidence type="ECO:0000259" key="18">
    <source>
        <dbReference type="SMART" id="SM01263"/>
    </source>
</evidence>
<comment type="function">
    <text evidence="2">Aminopeptidase that preferentially cleaves di- and tripeptides. Also has low epoxide hydrolase activity (in vitro). Can hydrolyze the epoxide leukotriene LTA(4) but it forms preferentially 5,6-dihydroxy-7,9,11,14-eicosatetraenoic acid rather than the cytokine leukotriene B(4) as the product compared to the homologous mammalian enzyme (in vitro).</text>
</comment>
<dbReference type="PANTHER" id="PTHR45726:SF3">
    <property type="entry name" value="LEUKOTRIENE A-4 HYDROLASE"/>
    <property type="match status" value="1"/>
</dbReference>
<dbReference type="Gene3D" id="2.60.40.1730">
    <property type="entry name" value="tricorn interacting facor f3 domain"/>
    <property type="match status" value="1"/>
</dbReference>
<keyword evidence="9" id="KW-0378">Hydrolase</keyword>
<name>A0AAD5NHG8_ACENE</name>
<feature type="binding site" evidence="16">
    <location>
        <begin position="128"/>
        <end position="130"/>
    </location>
    <ligand>
        <name>a peptide</name>
        <dbReference type="ChEBI" id="CHEBI:60466"/>
    </ligand>
</feature>
<dbReference type="AlphaFoldDB" id="A0AAD5NHG8"/>
<dbReference type="FunFam" id="3.30.2010.30:FF:000001">
    <property type="entry name" value="Leukotriene A(4) hydrolase"/>
    <property type="match status" value="1"/>
</dbReference>
<dbReference type="EC" id="3.3.2.10" evidence="5"/>
<dbReference type="Gene3D" id="3.30.2010.30">
    <property type="match status" value="1"/>
</dbReference>
<evidence type="ECO:0000256" key="15">
    <source>
        <dbReference type="PIRSR" id="PIRSR634015-1"/>
    </source>
</evidence>
<reference evidence="19" key="1">
    <citation type="journal article" date="2022" name="Plant J.">
        <title>Strategies of tolerance reflected in two North American maple genomes.</title>
        <authorList>
            <person name="McEvoy S.L."/>
            <person name="Sezen U.U."/>
            <person name="Trouern-Trend A."/>
            <person name="McMahon S.M."/>
            <person name="Schaberg P.G."/>
            <person name="Yang J."/>
            <person name="Wegrzyn J.L."/>
            <person name="Swenson N.G."/>
        </authorList>
    </citation>
    <scope>NUCLEOTIDE SEQUENCE</scope>
    <source>
        <strain evidence="19">91603</strain>
    </source>
</reference>
<dbReference type="GO" id="GO:0008237">
    <property type="term" value="F:metallopeptidase activity"/>
    <property type="evidence" value="ECO:0007669"/>
    <property type="project" value="UniProtKB-KW"/>
</dbReference>
<evidence type="ECO:0000256" key="12">
    <source>
        <dbReference type="ARBA" id="ARBA00030177"/>
    </source>
</evidence>
<accession>A0AAD5NHG8</accession>
<feature type="binding site" evidence="16">
    <location>
        <begin position="282"/>
        <end position="287"/>
    </location>
    <ligand>
        <name>a peptide</name>
        <dbReference type="ChEBI" id="CHEBI:60466"/>
    </ligand>
</feature>
<dbReference type="Gene3D" id="1.10.390.10">
    <property type="entry name" value="Neutral Protease Domain 2"/>
    <property type="match status" value="1"/>
</dbReference>
<evidence type="ECO:0000256" key="14">
    <source>
        <dbReference type="ARBA" id="ARBA00071930"/>
    </source>
</evidence>
<evidence type="ECO:0000256" key="10">
    <source>
        <dbReference type="ARBA" id="ARBA00022833"/>
    </source>
</evidence>
<keyword evidence="6" id="KW-0963">Cytoplasm</keyword>
<comment type="similarity">
    <text evidence="4">Belongs to the peptidase M1 family.</text>
</comment>
<dbReference type="GO" id="GO:0006508">
    <property type="term" value="P:proteolysis"/>
    <property type="evidence" value="ECO:0007669"/>
    <property type="project" value="UniProtKB-KW"/>
</dbReference>
<feature type="active site" description="Proton acceptor" evidence="15">
    <location>
        <position position="312"/>
    </location>
</feature>
<evidence type="ECO:0000256" key="4">
    <source>
        <dbReference type="ARBA" id="ARBA00010136"/>
    </source>
</evidence>
<keyword evidence="10 17" id="KW-0862">Zinc</keyword>
<feature type="binding site" evidence="16">
    <location>
        <begin position="568"/>
        <end position="570"/>
    </location>
    <ligand>
        <name>a peptide</name>
        <dbReference type="ChEBI" id="CHEBI:60466"/>
    </ligand>
</feature>
<feature type="binding site" evidence="17">
    <location>
        <position position="311"/>
    </location>
    <ligand>
        <name>Zn(2+)</name>
        <dbReference type="ChEBI" id="CHEBI:29105"/>
        <note>catalytic</note>
    </ligand>
</feature>
<dbReference type="InterPro" id="IPR042097">
    <property type="entry name" value="Aminopeptidase_N-like_N_sf"/>
</dbReference>
<dbReference type="EMBL" id="JAJSOW010000107">
    <property type="protein sequence ID" value="KAI9157188.1"/>
    <property type="molecule type" value="Genomic_DNA"/>
</dbReference>
<evidence type="ECO:0000256" key="13">
    <source>
        <dbReference type="ARBA" id="ARBA00031416"/>
    </source>
</evidence>
<dbReference type="InterPro" id="IPR016024">
    <property type="entry name" value="ARM-type_fold"/>
</dbReference>
<dbReference type="Gene3D" id="1.25.40.320">
    <property type="entry name" value="Peptidase M1, leukotriene A4 hydrolase/aminopeptidase C-terminal domain"/>
    <property type="match status" value="1"/>
</dbReference>
<evidence type="ECO:0000256" key="17">
    <source>
        <dbReference type="PIRSR" id="PIRSR634015-3"/>
    </source>
</evidence>
<dbReference type="PRINTS" id="PR00756">
    <property type="entry name" value="ALADIPTASE"/>
</dbReference>
<evidence type="ECO:0000256" key="9">
    <source>
        <dbReference type="ARBA" id="ARBA00022801"/>
    </source>
</evidence>
<sequence length="619" mass="69974">MAPVDPHSYTESTHPLTTHISLSLYFDFSSFTIHATALLSLPAPHSGDLSLDTRSLTVRQVLDPKTLAPLQFSLSSDTDPIKGCLLTVSLSDQSSFLVVFSTSPDSSALQWLAPPQTFNKIHPFVYTQCQSIHARSVFPCQDTPAARVCYKALINIPHQLAAVMAAQHVDRRAPIAGETKMFGGESFDFDYESLWCTEGRIVEEFEMNQPVPPYLFAFAVGELGSREVGPRTKVYAESVPAVLDAAAQEFAGTEEMIRQGERLFGEYDWERFDLLVLPPSFPYGGMENPRMVFLTPTVIKGDASGAQVVAHELAHSWTGNLITNKNNEHFWLNEGFTTYAERRIVEVVQGEDRAALNIGIGWRGLNEEMERFKDNMEFTKLKTNQEGVDPDAVYSEVPYEKGFQFLWRIERQIGRPAFDEFLKKYIATFKFKSIDTETFLDFLKANVPGIEKQVDLELWTEGIGIPPDAYEPVSNIYTKIVSLANEFKLGKIPREEEVADWQGQEWELYLENLPKSVEASQVVALDARYRLAESKDYEVKVAFLQLAILCNCREYYGEVEKTLKEVGRMKYLRPLYKALVQGTGKDEEKTLAKRVFSEARDCYHPIARGVVESIFAKHL</sequence>
<evidence type="ECO:0000256" key="5">
    <source>
        <dbReference type="ARBA" id="ARBA00013006"/>
    </source>
</evidence>
<feature type="domain" description="Peptidase M1 leukotriene A4 hydrolase/aminopeptidase C-terminal" evidence="18">
    <location>
        <begin position="475"/>
        <end position="615"/>
    </location>
</feature>
<feature type="binding site" evidence="17">
    <location>
        <position position="315"/>
    </location>
    <ligand>
        <name>Zn(2+)</name>
        <dbReference type="ChEBI" id="CHEBI:29105"/>
        <note>catalytic</note>
    </ligand>
</feature>
<dbReference type="SMART" id="SM01263">
    <property type="entry name" value="Leuk-A4-hydro_C"/>
    <property type="match status" value="1"/>
</dbReference>
<dbReference type="InterPro" id="IPR014782">
    <property type="entry name" value="Peptidase_M1_dom"/>
</dbReference>
<dbReference type="CDD" id="cd09599">
    <property type="entry name" value="M1_LTA4H"/>
    <property type="match status" value="1"/>
</dbReference>
<dbReference type="InterPro" id="IPR034015">
    <property type="entry name" value="M1_LTA4H"/>
</dbReference>
<dbReference type="GO" id="GO:0008270">
    <property type="term" value="F:zinc ion binding"/>
    <property type="evidence" value="ECO:0007669"/>
    <property type="project" value="InterPro"/>
</dbReference>
<dbReference type="SUPFAM" id="SSF48371">
    <property type="entry name" value="ARM repeat"/>
    <property type="match status" value="1"/>
</dbReference>
<reference evidence="19" key="2">
    <citation type="submission" date="2023-02" db="EMBL/GenBank/DDBJ databases">
        <authorList>
            <person name="Swenson N.G."/>
            <person name="Wegrzyn J.L."/>
            <person name="Mcevoy S.L."/>
        </authorList>
    </citation>
    <scope>NUCLEOTIDE SEQUENCE</scope>
    <source>
        <strain evidence="19">91603</strain>
        <tissue evidence="19">Leaf</tissue>
    </source>
</reference>
<evidence type="ECO:0000256" key="11">
    <source>
        <dbReference type="ARBA" id="ARBA00023049"/>
    </source>
</evidence>
<dbReference type="Proteomes" id="UP001064489">
    <property type="component" value="Chromosome 12"/>
</dbReference>
<dbReference type="SUPFAM" id="SSF55486">
    <property type="entry name" value="Metalloproteases ('zincins'), catalytic domain"/>
    <property type="match status" value="1"/>
</dbReference>
<dbReference type="Pfam" id="PF17900">
    <property type="entry name" value="Peptidase_M1_N"/>
    <property type="match status" value="1"/>
</dbReference>
<evidence type="ECO:0000256" key="8">
    <source>
        <dbReference type="ARBA" id="ARBA00022723"/>
    </source>
</evidence>
<dbReference type="GO" id="GO:0004301">
    <property type="term" value="F:epoxide hydrolase activity"/>
    <property type="evidence" value="ECO:0007669"/>
    <property type="project" value="UniProtKB-EC"/>
</dbReference>
<dbReference type="Pfam" id="PF01433">
    <property type="entry name" value="Peptidase_M1"/>
    <property type="match status" value="1"/>
</dbReference>
<comment type="cofactor">
    <cofactor evidence="17">
        <name>Zn(2+)</name>
        <dbReference type="ChEBI" id="CHEBI:29105"/>
    </cofactor>
    <text evidence="17">Binds 1 zinc ion per subunit.</text>
</comment>
<dbReference type="InterPro" id="IPR045357">
    <property type="entry name" value="Aminopeptidase_N-like_N"/>
</dbReference>
<protein>
    <recommendedName>
        <fullName evidence="14">Leucine aminopeptidase</fullName>
        <ecNumber evidence="5">3.3.2.10</ecNumber>
    </recommendedName>
    <alternativeName>
        <fullName evidence="12">Epoxide hydrolase</fullName>
    </alternativeName>
    <alternativeName>
        <fullName evidence="13">Leukotriene A-4 hydrolase homolog</fullName>
    </alternativeName>
</protein>
<keyword evidence="11" id="KW-0482">Metalloprotease</keyword>
<dbReference type="InterPro" id="IPR049980">
    <property type="entry name" value="LTA4H_cat"/>
</dbReference>
<keyword evidence="8 17" id="KW-0479">Metal-binding</keyword>
<dbReference type="FunFam" id="1.10.390.10:FF:000003">
    <property type="entry name" value="Leukotriene A(4) hydrolase"/>
    <property type="match status" value="1"/>
</dbReference>
<keyword evidence="7" id="KW-0645">Protease</keyword>
<organism evidence="19 20">
    <name type="scientific">Acer negundo</name>
    <name type="common">Box elder</name>
    <dbReference type="NCBI Taxonomy" id="4023"/>
    <lineage>
        <taxon>Eukaryota</taxon>
        <taxon>Viridiplantae</taxon>
        <taxon>Streptophyta</taxon>
        <taxon>Embryophyta</taxon>
        <taxon>Tracheophyta</taxon>
        <taxon>Spermatophyta</taxon>
        <taxon>Magnoliopsida</taxon>
        <taxon>eudicotyledons</taxon>
        <taxon>Gunneridae</taxon>
        <taxon>Pentapetalae</taxon>
        <taxon>rosids</taxon>
        <taxon>malvids</taxon>
        <taxon>Sapindales</taxon>
        <taxon>Sapindaceae</taxon>
        <taxon>Hippocastanoideae</taxon>
        <taxon>Acereae</taxon>
        <taxon>Acer</taxon>
    </lineage>
</organism>
<proteinExistence type="inferred from homology"/>
<evidence type="ECO:0000313" key="19">
    <source>
        <dbReference type="EMBL" id="KAI9157188.1"/>
    </source>
</evidence>
<dbReference type="InterPro" id="IPR015211">
    <property type="entry name" value="Peptidase_M1_C"/>
</dbReference>
<dbReference type="InterPro" id="IPR038502">
    <property type="entry name" value="M1_LTA-4_hydro/amino_C_sf"/>
</dbReference>
<evidence type="ECO:0000256" key="6">
    <source>
        <dbReference type="ARBA" id="ARBA00022490"/>
    </source>
</evidence>
<evidence type="ECO:0000256" key="2">
    <source>
        <dbReference type="ARBA" id="ARBA00002142"/>
    </source>
</evidence>
<evidence type="ECO:0000256" key="1">
    <source>
        <dbReference type="ARBA" id="ARBA00001268"/>
    </source>
</evidence>
<gene>
    <name evidence="19" type="ORF">LWI28_018123</name>
</gene>
<evidence type="ECO:0000256" key="16">
    <source>
        <dbReference type="PIRSR" id="PIRSR634015-2"/>
    </source>
</evidence>
<comment type="catalytic activity">
    <reaction evidence="1">
        <text>an epoxide + H2O = an ethanediol</text>
        <dbReference type="Rhea" id="RHEA:19037"/>
        <dbReference type="ChEBI" id="CHEBI:15377"/>
        <dbReference type="ChEBI" id="CHEBI:32955"/>
        <dbReference type="ChEBI" id="CHEBI:140594"/>
        <dbReference type="EC" id="3.3.2.10"/>
    </reaction>
</comment>
<evidence type="ECO:0000256" key="3">
    <source>
        <dbReference type="ARBA" id="ARBA00004496"/>
    </source>
</evidence>
<dbReference type="InterPro" id="IPR027268">
    <property type="entry name" value="Peptidase_M4/M1_CTD_sf"/>
</dbReference>
<evidence type="ECO:0000256" key="7">
    <source>
        <dbReference type="ARBA" id="ARBA00022670"/>
    </source>
</evidence>
<dbReference type="InterPro" id="IPR001930">
    <property type="entry name" value="Peptidase_M1"/>
</dbReference>
<dbReference type="GO" id="GO:0005829">
    <property type="term" value="C:cytosol"/>
    <property type="evidence" value="ECO:0007669"/>
    <property type="project" value="TreeGrafter"/>
</dbReference>